<keyword evidence="3" id="KW-1185">Reference proteome</keyword>
<feature type="region of interest" description="Disordered" evidence="1">
    <location>
        <begin position="38"/>
        <end position="64"/>
    </location>
</feature>
<dbReference type="RefSeq" id="WP_067914180.1">
    <property type="nucleotide sequence ID" value="NZ_BSRZ01000009.1"/>
</dbReference>
<organism evidence="2 3">
    <name type="scientific">Actinomadura rubrobrunea</name>
    <dbReference type="NCBI Taxonomy" id="115335"/>
    <lineage>
        <taxon>Bacteria</taxon>
        <taxon>Bacillati</taxon>
        <taxon>Actinomycetota</taxon>
        <taxon>Actinomycetes</taxon>
        <taxon>Streptosporangiales</taxon>
        <taxon>Thermomonosporaceae</taxon>
        <taxon>Actinomadura</taxon>
    </lineage>
</organism>
<protein>
    <submittedName>
        <fullName evidence="2">Uncharacterized protein</fullName>
    </submittedName>
</protein>
<reference evidence="2" key="1">
    <citation type="submission" date="2023-02" db="EMBL/GenBank/DDBJ databases">
        <title>Actinomadura rubrobrunea NBRC 14622.</title>
        <authorList>
            <person name="Ichikawa N."/>
            <person name="Sato H."/>
            <person name="Tonouchi N."/>
        </authorList>
    </citation>
    <scope>NUCLEOTIDE SEQUENCE</scope>
    <source>
        <strain evidence="2">NBRC 14622</strain>
    </source>
</reference>
<evidence type="ECO:0000313" key="3">
    <source>
        <dbReference type="Proteomes" id="UP001165124"/>
    </source>
</evidence>
<dbReference type="AlphaFoldDB" id="A0A9W6UXR9"/>
<dbReference type="Proteomes" id="UP001165124">
    <property type="component" value="Unassembled WGS sequence"/>
</dbReference>
<accession>A0A9W6UXR9</accession>
<evidence type="ECO:0000313" key="2">
    <source>
        <dbReference type="EMBL" id="GLW65537.1"/>
    </source>
</evidence>
<sequence>MDKASDSRPVNGSERRRVDERVAALVTALNARGLAGKADKDGAVLAANPAGEPDGGDPRGRAMSPGLRQEVRCLRNARDGGRLWWYWAWAGPTRQSPADLEPLCPAADAEIAADRIAKVLAVPSADATRHGGLRDDE</sequence>
<name>A0A9W6UXR9_9ACTN</name>
<comment type="caution">
    <text evidence="2">The sequence shown here is derived from an EMBL/GenBank/DDBJ whole genome shotgun (WGS) entry which is preliminary data.</text>
</comment>
<gene>
    <name evidence="2" type="ORF">Arub01_37810</name>
</gene>
<dbReference type="EMBL" id="BSRZ01000009">
    <property type="protein sequence ID" value="GLW65537.1"/>
    <property type="molecule type" value="Genomic_DNA"/>
</dbReference>
<proteinExistence type="predicted"/>
<evidence type="ECO:0000256" key="1">
    <source>
        <dbReference type="SAM" id="MobiDB-lite"/>
    </source>
</evidence>